<dbReference type="PROSITE" id="PS51257">
    <property type="entry name" value="PROKAR_LIPOPROTEIN"/>
    <property type="match status" value="1"/>
</dbReference>
<dbReference type="AlphaFoldDB" id="A0A916VNV5"/>
<organism evidence="2 3">
    <name type="scientific">Neptunicoccus cionae</name>
    <dbReference type="NCBI Taxonomy" id="2035344"/>
    <lineage>
        <taxon>Bacteria</taxon>
        <taxon>Pseudomonadati</taxon>
        <taxon>Pseudomonadota</taxon>
        <taxon>Alphaproteobacteria</taxon>
        <taxon>Rhodobacterales</taxon>
        <taxon>Paracoccaceae</taxon>
        <taxon>Neptunicoccus</taxon>
    </lineage>
</organism>
<protein>
    <recommendedName>
        <fullName evidence="4">Excalibur calcium-binding domain-containing protein</fullName>
    </recommendedName>
</protein>
<proteinExistence type="predicted"/>
<feature type="region of interest" description="Disordered" evidence="1">
    <location>
        <begin position="51"/>
        <end position="77"/>
    </location>
</feature>
<dbReference type="Proteomes" id="UP000628017">
    <property type="component" value="Unassembled WGS sequence"/>
</dbReference>
<feature type="compositionally biased region" description="Basic and acidic residues" evidence="1">
    <location>
        <begin position="151"/>
        <end position="175"/>
    </location>
</feature>
<feature type="compositionally biased region" description="Polar residues" evidence="1">
    <location>
        <begin position="62"/>
        <end position="77"/>
    </location>
</feature>
<feature type="region of interest" description="Disordered" evidence="1">
    <location>
        <begin position="143"/>
        <end position="182"/>
    </location>
</feature>
<name>A0A916VNV5_9RHOB</name>
<dbReference type="RefSeq" id="WP_188671955.1">
    <property type="nucleotide sequence ID" value="NZ_BMKA01000002.1"/>
</dbReference>
<dbReference type="EMBL" id="BMKA01000002">
    <property type="protein sequence ID" value="GGA13319.1"/>
    <property type="molecule type" value="Genomic_DNA"/>
</dbReference>
<reference evidence="2" key="2">
    <citation type="submission" date="2020-09" db="EMBL/GenBank/DDBJ databases">
        <authorList>
            <person name="Sun Q."/>
            <person name="Zhou Y."/>
        </authorList>
    </citation>
    <scope>NUCLEOTIDE SEQUENCE</scope>
    <source>
        <strain evidence="2">CGMCC 1.15880</strain>
    </source>
</reference>
<evidence type="ECO:0000313" key="2">
    <source>
        <dbReference type="EMBL" id="GGA13319.1"/>
    </source>
</evidence>
<keyword evidence="3" id="KW-1185">Reference proteome</keyword>
<reference evidence="2" key="1">
    <citation type="journal article" date="2014" name="Int. J. Syst. Evol. Microbiol.">
        <title>Complete genome sequence of Corynebacterium casei LMG S-19264T (=DSM 44701T), isolated from a smear-ripened cheese.</title>
        <authorList>
            <consortium name="US DOE Joint Genome Institute (JGI-PGF)"/>
            <person name="Walter F."/>
            <person name="Albersmeier A."/>
            <person name="Kalinowski J."/>
            <person name="Ruckert C."/>
        </authorList>
    </citation>
    <scope>NUCLEOTIDE SEQUENCE</scope>
    <source>
        <strain evidence="2">CGMCC 1.15880</strain>
    </source>
</reference>
<comment type="caution">
    <text evidence="2">The sequence shown here is derived from an EMBL/GenBank/DDBJ whole genome shotgun (WGS) entry which is preliminary data.</text>
</comment>
<sequence>MRSFVVTVLAAGLVAGCTTQSPNDQDQYFDNITPDPIALQTERERLTAAENGGDAVQLPGSDGSTPSAPENRPSGISNTQDFQAVVEQESIASDAAKLAALRQSYTVVDPEPLPQRRTDVNLAAYAISQKQAVGARTYKRSSSSMSSCSRYRNDPDAAQRRFLEAGGPERDRSNLDPDGDGFACSWNPDLYRNLLPS</sequence>
<evidence type="ECO:0000313" key="3">
    <source>
        <dbReference type="Proteomes" id="UP000628017"/>
    </source>
</evidence>
<accession>A0A916VNV5</accession>
<evidence type="ECO:0008006" key="4">
    <source>
        <dbReference type="Google" id="ProtNLM"/>
    </source>
</evidence>
<evidence type="ECO:0000256" key="1">
    <source>
        <dbReference type="SAM" id="MobiDB-lite"/>
    </source>
</evidence>
<gene>
    <name evidence="2" type="ORF">GCM10011498_11590</name>
</gene>